<dbReference type="PANTHER" id="PTHR24220:SF470">
    <property type="entry name" value="CELL DIVISION ATP-BINDING PROTEIN FTSE"/>
    <property type="match status" value="1"/>
</dbReference>
<dbReference type="PROSITE" id="PS00211">
    <property type="entry name" value="ABC_TRANSPORTER_1"/>
    <property type="match status" value="1"/>
</dbReference>
<accession>E0NRF3</accession>
<dbReference type="OrthoDB" id="9802264at2"/>
<dbReference type="Pfam" id="PF00005">
    <property type="entry name" value="ABC_tran"/>
    <property type="match status" value="1"/>
</dbReference>
<dbReference type="GO" id="GO:0005886">
    <property type="term" value="C:plasma membrane"/>
    <property type="evidence" value="ECO:0007669"/>
    <property type="project" value="TreeGrafter"/>
</dbReference>
<dbReference type="InterPro" id="IPR015854">
    <property type="entry name" value="ABC_transpr_LolD-like"/>
</dbReference>
<dbReference type="InterPro" id="IPR017871">
    <property type="entry name" value="ABC_transporter-like_CS"/>
</dbReference>
<dbReference type="HOGENOM" id="CLU_000604_1_22_10"/>
<dbReference type="InterPro" id="IPR003439">
    <property type="entry name" value="ABC_transporter-like_ATP-bd"/>
</dbReference>
<protein>
    <submittedName>
        <fullName evidence="4">ABC transporter, ATP-binding protein</fullName>
        <ecNumber evidence="4">3.6.3.28</ecNumber>
    </submittedName>
</protein>
<dbReference type="GO" id="GO:0022857">
    <property type="term" value="F:transmembrane transporter activity"/>
    <property type="evidence" value="ECO:0007669"/>
    <property type="project" value="TreeGrafter"/>
</dbReference>
<evidence type="ECO:0000256" key="2">
    <source>
        <dbReference type="ARBA" id="ARBA00022840"/>
    </source>
</evidence>
<evidence type="ECO:0000313" key="5">
    <source>
        <dbReference type="Proteomes" id="UP000004394"/>
    </source>
</evidence>
<sequence length="241" mass="27330">MVIDYRNVSIFQEDVEILKNVSLQVNDGEFAYIIGKVGSGKSSLIKTMYGELDIYTSEKAEVLGKDMATLRRKEIPALRRETGIIFQDFQLLHDKTVYQNLRFVLEATGWKDKTKIDERIENVLADVGMTEMKNKKPHELSGGEQQRIAIARAILNNPKMILADEPTGNLDPETALHIVGLLKSISERGTTVLITTHNIHLIDKFPGTVYRCDNGELKNVTHEYKKVATLEKYKSWDGNNH</sequence>
<evidence type="ECO:0000313" key="4">
    <source>
        <dbReference type="EMBL" id="EFM02249.1"/>
    </source>
</evidence>
<organism evidence="4 5">
    <name type="scientific">Hoylesella marshii DSM 16973 = JCM 13450</name>
    <dbReference type="NCBI Taxonomy" id="862515"/>
    <lineage>
        <taxon>Bacteria</taxon>
        <taxon>Pseudomonadati</taxon>
        <taxon>Bacteroidota</taxon>
        <taxon>Bacteroidia</taxon>
        <taxon>Bacteroidales</taxon>
        <taxon>Prevotellaceae</taxon>
        <taxon>Hoylesella</taxon>
    </lineage>
</organism>
<gene>
    <name evidence="4" type="primary">rpoA</name>
    <name evidence="4" type="ORF">HMPREF0658_0754</name>
</gene>
<keyword evidence="2 4" id="KW-0067">ATP-binding</keyword>
<dbReference type="InterPro" id="IPR027417">
    <property type="entry name" value="P-loop_NTPase"/>
</dbReference>
<dbReference type="SMART" id="SM00382">
    <property type="entry name" value="AAA"/>
    <property type="match status" value="1"/>
</dbReference>
<dbReference type="AlphaFoldDB" id="E0NRF3"/>
<reference evidence="4" key="1">
    <citation type="submission" date="2010-07" db="EMBL/GenBank/DDBJ databases">
        <authorList>
            <person name="Muzny D."/>
            <person name="Qin X."/>
            <person name="Deng J."/>
            <person name="Jiang H."/>
            <person name="Liu Y."/>
            <person name="Qu J."/>
            <person name="Song X.-Z."/>
            <person name="Zhang L."/>
            <person name="Thornton R."/>
            <person name="Coyle M."/>
            <person name="Francisco L."/>
            <person name="Jackson L."/>
            <person name="Javaid M."/>
            <person name="Korchina V."/>
            <person name="Kovar C."/>
            <person name="Mata R."/>
            <person name="Mathew T."/>
            <person name="Ngo R."/>
            <person name="Nguyen L."/>
            <person name="Nguyen N."/>
            <person name="Okwuonu G."/>
            <person name="Ongeri F."/>
            <person name="Pham C."/>
            <person name="Simmons D."/>
            <person name="Wilczek-Boney K."/>
            <person name="Hale W."/>
            <person name="Jakkamsetti A."/>
            <person name="Pham P."/>
            <person name="Ruth R."/>
            <person name="San Lucas F."/>
            <person name="Warren J."/>
            <person name="Zhang J."/>
            <person name="Zhao Z."/>
            <person name="Zhou C."/>
            <person name="Zhu D."/>
            <person name="Lee S."/>
            <person name="Bess C."/>
            <person name="Blankenburg K."/>
            <person name="Forbes L."/>
            <person name="Fu Q."/>
            <person name="Gubbala S."/>
            <person name="Hirani K."/>
            <person name="Jayaseelan J.C."/>
            <person name="Lara F."/>
            <person name="Munidasa M."/>
            <person name="Palculict T."/>
            <person name="Patil S."/>
            <person name="Pu L.-L."/>
            <person name="Saada N."/>
            <person name="Tang L."/>
            <person name="Weissenberger G."/>
            <person name="Zhu Y."/>
            <person name="Hemphill L."/>
            <person name="Shang Y."/>
            <person name="Youmans B."/>
            <person name="Ayvaz T."/>
            <person name="Ross M."/>
            <person name="Santibanez J."/>
            <person name="Aqrawi P."/>
            <person name="Gross S."/>
            <person name="Joshi V."/>
            <person name="Fowler G."/>
            <person name="Nazareth L."/>
            <person name="Reid J."/>
            <person name="Worley K."/>
            <person name="Petrosino J."/>
            <person name="Highlander S."/>
            <person name="Gibbs R."/>
        </authorList>
    </citation>
    <scope>NUCLEOTIDE SEQUENCE [LARGE SCALE GENOMIC DNA]</scope>
    <source>
        <strain evidence="4">DSM 16973</strain>
    </source>
</reference>
<dbReference type="EC" id="3.6.3.28" evidence="4"/>
<dbReference type="Gene3D" id="3.40.50.300">
    <property type="entry name" value="P-loop containing nucleotide triphosphate hydrolases"/>
    <property type="match status" value="1"/>
</dbReference>
<dbReference type="PROSITE" id="PS50893">
    <property type="entry name" value="ABC_TRANSPORTER_2"/>
    <property type="match status" value="1"/>
</dbReference>
<keyword evidence="4" id="KW-0378">Hydrolase</keyword>
<keyword evidence="5" id="KW-1185">Reference proteome</keyword>
<feature type="domain" description="ABC transporter" evidence="3">
    <location>
        <begin position="3"/>
        <end position="239"/>
    </location>
</feature>
<evidence type="ECO:0000259" key="3">
    <source>
        <dbReference type="PROSITE" id="PS50893"/>
    </source>
</evidence>
<dbReference type="GO" id="GO:0005524">
    <property type="term" value="F:ATP binding"/>
    <property type="evidence" value="ECO:0007669"/>
    <property type="project" value="UniProtKB-KW"/>
</dbReference>
<name>E0NRF3_9BACT</name>
<dbReference type="STRING" id="862515.HMPREF0658_0754"/>
<comment type="caution">
    <text evidence="4">The sequence shown here is derived from an EMBL/GenBank/DDBJ whole genome shotgun (WGS) entry which is preliminary data.</text>
</comment>
<keyword evidence="1" id="KW-0547">Nucleotide-binding</keyword>
<proteinExistence type="predicted"/>
<dbReference type="SUPFAM" id="SSF52540">
    <property type="entry name" value="P-loop containing nucleoside triphosphate hydrolases"/>
    <property type="match status" value="1"/>
</dbReference>
<dbReference type="EMBL" id="AEEI01000026">
    <property type="protein sequence ID" value="EFM02249.1"/>
    <property type="molecule type" value="Genomic_DNA"/>
</dbReference>
<dbReference type="PANTHER" id="PTHR24220">
    <property type="entry name" value="IMPORT ATP-BINDING PROTEIN"/>
    <property type="match status" value="1"/>
</dbReference>
<dbReference type="GO" id="GO:0016887">
    <property type="term" value="F:ATP hydrolysis activity"/>
    <property type="evidence" value="ECO:0007669"/>
    <property type="project" value="InterPro"/>
</dbReference>
<dbReference type="RefSeq" id="WP_006948545.1">
    <property type="nucleotide sequence ID" value="NZ_BAJI01000013.1"/>
</dbReference>
<dbReference type="eggNOG" id="COG2884">
    <property type="taxonomic scope" value="Bacteria"/>
</dbReference>
<evidence type="ECO:0000256" key="1">
    <source>
        <dbReference type="ARBA" id="ARBA00022741"/>
    </source>
</evidence>
<dbReference type="InterPro" id="IPR003593">
    <property type="entry name" value="AAA+_ATPase"/>
</dbReference>
<dbReference type="Proteomes" id="UP000004394">
    <property type="component" value="Unassembled WGS sequence"/>
</dbReference>